<dbReference type="Pfam" id="PF14594">
    <property type="entry name" value="Sipho_Gp37"/>
    <property type="match status" value="1"/>
</dbReference>
<accession>A0ABW2RR22</accession>
<protein>
    <submittedName>
        <fullName evidence="2">Siphovirus ReqiPepy6 Gp37-like family protein</fullName>
    </submittedName>
</protein>
<dbReference type="EMBL" id="JBHTBW010000087">
    <property type="protein sequence ID" value="MFC7443399.1"/>
    <property type="molecule type" value="Genomic_DNA"/>
</dbReference>
<proteinExistence type="predicted"/>
<evidence type="ECO:0000313" key="3">
    <source>
        <dbReference type="Proteomes" id="UP001596500"/>
    </source>
</evidence>
<name>A0ABW2RR22_9BACL</name>
<gene>
    <name evidence="2" type="ORF">ACFQNG_20285</name>
</gene>
<dbReference type="Proteomes" id="UP001596500">
    <property type="component" value="Unassembled WGS sequence"/>
</dbReference>
<evidence type="ECO:0000259" key="1">
    <source>
        <dbReference type="Pfam" id="PF14594"/>
    </source>
</evidence>
<sequence length="409" mass="45518">MKSTYNVYIRDQNFNILMELTDFEKLEMIKRFNDVSTFTLTMNATSPQAKPIFSLLRQGGGRAGIVVKRNDQVLFSGPFLPRNLKGEFAEKKVTTLTLGGADDTYYLKTRLAVPKNASGQYAPPFDGEDYSIFKGIAETVMHQYVSVNGGPASTDPRKIPRLRMASDGGKGKTITGRARFDNLLELLKALAIKGGGLGFRVVQISFNQETDDHSEPKIEFQVYQPEDKSNWVIFSPSRGNLAEFDYGQEPPEANYIIAGGGGEGKARYFAWAGDEPSREFYGTHEGFLDKRNTGSAAPTEEEKKEIIDSIYEELENKTEKTGLSIKPIDTAAIQFGRDYREGDKVSVVIEDTEGEPEVIQDIAREVSITLDQNGEQIEPVIGTTGVGTTLRLLDRIRNLEARLSQLEKR</sequence>
<feature type="domain" description="Gp28/Gp37-like" evidence="1">
    <location>
        <begin position="7"/>
        <end position="383"/>
    </location>
</feature>
<keyword evidence="3" id="KW-1185">Reference proteome</keyword>
<dbReference type="RefSeq" id="WP_379867729.1">
    <property type="nucleotide sequence ID" value="NZ_JBHTBW010000087.1"/>
</dbReference>
<dbReference type="InterPro" id="IPR029432">
    <property type="entry name" value="Gp28/Gp37-like_dom"/>
</dbReference>
<evidence type="ECO:0000313" key="2">
    <source>
        <dbReference type="EMBL" id="MFC7443399.1"/>
    </source>
</evidence>
<comment type="caution">
    <text evidence="2">The sequence shown here is derived from an EMBL/GenBank/DDBJ whole genome shotgun (WGS) entry which is preliminary data.</text>
</comment>
<organism evidence="2 3">
    <name type="scientific">Laceyella putida</name>
    <dbReference type="NCBI Taxonomy" id="110101"/>
    <lineage>
        <taxon>Bacteria</taxon>
        <taxon>Bacillati</taxon>
        <taxon>Bacillota</taxon>
        <taxon>Bacilli</taxon>
        <taxon>Bacillales</taxon>
        <taxon>Thermoactinomycetaceae</taxon>
        <taxon>Laceyella</taxon>
    </lineage>
</organism>
<reference evidence="3" key="1">
    <citation type="journal article" date="2019" name="Int. J. Syst. Evol. Microbiol.">
        <title>The Global Catalogue of Microorganisms (GCM) 10K type strain sequencing project: providing services to taxonomists for standard genome sequencing and annotation.</title>
        <authorList>
            <consortium name="The Broad Institute Genomics Platform"/>
            <consortium name="The Broad Institute Genome Sequencing Center for Infectious Disease"/>
            <person name="Wu L."/>
            <person name="Ma J."/>
        </authorList>
    </citation>
    <scope>NUCLEOTIDE SEQUENCE [LARGE SCALE GENOMIC DNA]</scope>
    <source>
        <strain evidence="3">CGMCC 1.12942</strain>
    </source>
</reference>